<dbReference type="CDD" id="cd00637">
    <property type="entry name" value="7tm_classA_rhodopsin-like"/>
    <property type="match status" value="1"/>
</dbReference>
<feature type="transmembrane region" description="Helical" evidence="5">
    <location>
        <begin position="91"/>
        <end position="110"/>
    </location>
</feature>
<feature type="transmembrane region" description="Helical" evidence="5">
    <location>
        <begin position="189"/>
        <end position="209"/>
    </location>
</feature>
<sequence length="334" mass="39445">MNSTDLVTNVTKPFIEDFTIGETAFYLSCGIVGTIFNSIVLGIALRYINTEDKPRQIIVINMTVADLLMCIVYMKTRPWLSYFNPELCHPYYLIIWTCQMCSCLNLVWYYKQLVNNQNRIYFRLNVDKLIYIQFPLHYYQIVTRKRLLWISAATWGGLIALNIALVSFLQVKGSCLMTVLNPYVYLLNPIFYVVMIITSFSLSALIYCIAHNLTHMEERQRSKLFRRLFFLFSSTLWTFFTCLPYRLLYLFSNFCGEYCRNNAYFFATTLFFRLLIVGIMINPVITIWTQRIYRLRLVRVFGKLRENSSTEVLMVSNRRTSEMPPEHTPLRCDM</sequence>
<name>A0A1I7TZY8_9PELO</name>
<feature type="transmembrane region" description="Helical" evidence="5">
    <location>
        <begin position="229"/>
        <end position="251"/>
    </location>
</feature>
<dbReference type="PANTHER" id="PTHR21643">
    <property type="entry name" value="G-PROTEIN COUPLED RECEPTORS FAMILY 1 PROFILE DOMAIN-CONTAINING PROTEIN-RELATED"/>
    <property type="match status" value="1"/>
</dbReference>
<feature type="transmembrane region" description="Helical" evidence="5">
    <location>
        <begin position="263"/>
        <end position="289"/>
    </location>
</feature>
<keyword evidence="4 5" id="KW-0472">Membrane</keyword>
<dbReference type="eggNOG" id="ENOG502S9TI">
    <property type="taxonomic scope" value="Eukaryota"/>
</dbReference>
<feature type="transmembrane region" description="Helical" evidence="5">
    <location>
        <begin position="57"/>
        <end position="76"/>
    </location>
</feature>
<feature type="transmembrane region" description="Helical" evidence="5">
    <location>
        <begin position="147"/>
        <end position="169"/>
    </location>
</feature>
<feature type="domain" description="G-protein coupled receptors family 1 profile" evidence="6">
    <location>
        <begin position="36"/>
        <end position="286"/>
    </location>
</feature>
<evidence type="ECO:0000256" key="3">
    <source>
        <dbReference type="ARBA" id="ARBA00022989"/>
    </source>
</evidence>
<evidence type="ECO:0000256" key="4">
    <source>
        <dbReference type="ARBA" id="ARBA00023136"/>
    </source>
</evidence>
<dbReference type="GO" id="GO:0008188">
    <property type="term" value="F:neuropeptide receptor activity"/>
    <property type="evidence" value="ECO:0007669"/>
    <property type="project" value="InterPro"/>
</dbReference>
<protein>
    <submittedName>
        <fullName evidence="8">G_PROTEIN_RECEP_F1_2 domain-containing protein</fullName>
    </submittedName>
</protein>
<evidence type="ECO:0000313" key="8">
    <source>
        <dbReference type="WBParaSite" id="Csp11.Scaffold629.g13480.t1"/>
    </source>
</evidence>
<dbReference type="Proteomes" id="UP000095282">
    <property type="component" value="Unplaced"/>
</dbReference>
<dbReference type="InterPro" id="IPR039952">
    <property type="entry name" value="Aex-2"/>
</dbReference>
<dbReference type="PANTHER" id="PTHR21643:SF2">
    <property type="entry name" value="G-PROTEIN COUPLED RECEPTOR AEX-2"/>
    <property type="match status" value="1"/>
</dbReference>
<dbReference type="AlphaFoldDB" id="A0A1I7TZY8"/>
<dbReference type="InterPro" id="IPR017452">
    <property type="entry name" value="GPCR_Rhodpsn_7TM"/>
</dbReference>
<reference evidence="8" key="1">
    <citation type="submission" date="2016-11" db="UniProtKB">
        <authorList>
            <consortium name="WormBaseParasite"/>
        </authorList>
    </citation>
    <scope>IDENTIFICATION</scope>
</reference>
<dbReference type="Gene3D" id="1.20.1070.10">
    <property type="entry name" value="Rhodopsin 7-helix transmembrane proteins"/>
    <property type="match status" value="1"/>
</dbReference>
<dbReference type="PROSITE" id="PS50262">
    <property type="entry name" value="G_PROTEIN_RECEP_F1_2"/>
    <property type="match status" value="1"/>
</dbReference>
<evidence type="ECO:0000256" key="2">
    <source>
        <dbReference type="ARBA" id="ARBA00022692"/>
    </source>
</evidence>
<proteinExistence type="predicted"/>
<evidence type="ECO:0000256" key="1">
    <source>
        <dbReference type="ARBA" id="ARBA00004370"/>
    </source>
</evidence>
<evidence type="ECO:0000256" key="5">
    <source>
        <dbReference type="SAM" id="Phobius"/>
    </source>
</evidence>
<dbReference type="SUPFAM" id="SSF81321">
    <property type="entry name" value="Family A G protein-coupled receptor-like"/>
    <property type="match status" value="1"/>
</dbReference>
<dbReference type="WBParaSite" id="Csp11.Scaffold629.g13480.t1">
    <property type="protein sequence ID" value="Csp11.Scaffold629.g13480.t1"/>
    <property type="gene ID" value="Csp11.Scaffold629.g13480"/>
</dbReference>
<organism evidence="7 8">
    <name type="scientific">Caenorhabditis tropicalis</name>
    <dbReference type="NCBI Taxonomy" id="1561998"/>
    <lineage>
        <taxon>Eukaryota</taxon>
        <taxon>Metazoa</taxon>
        <taxon>Ecdysozoa</taxon>
        <taxon>Nematoda</taxon>
        <taxon>Chromadorea</taxon>
        <taxon>Rhabditida</taxon>
        <taxon>Rhabditina</taxon>
        <taxon>Rhabditomorpha</taxon>
        <taxon>Rhabditoidea</taxon>
        <taxon>Rhabditidae</taxon>
        <taxon>Peloderinae</taxon>
        <taxon>Caenorhabditis</taxon>
    </lineage>
</organism>
<comment type="subcellular location">
    <subcellularLocation>
        <location evidence="1">Membrane</location>
    </subcellularLocation>
</comment>
<feature type="transmembrane region" description="Helical" evidence="5">
    <location>
        <begin position="24"/>
        <end position="45"/>
    </location>
</feature>
<evidence type="ECO:0000259" key="6">
    <source>
        <dbReference type="PROSITE" id="PS50262"/>
    </source>
</evidence>
<dbReference type="STRING" id="1561998.A0A1I7TZY8"/>
<keyword evidence="3 5" id="KW-1133">Transmembrane helix</keyword>
<evidence type="ECO:0000313" key="7">
    <source>
        <dbReference type="Proteomes" id="UP000095282"/>
    </source>
</evidence>
<dbReference type="GO" id="GO:0016020">
    <property type="term" value="C:membrane"/>
    <property type="evidence" value="ECO:0007669"/>
    <property type="project" value="UniProtKB-SubCell"/>
</dbReference>
<keyword evidence="7" id="KW-1185">Reference proteome</keyword>
<accession>A0A1I7TZY8</accession>
<keyword evidence="2 5" id="KW-0812">Transmembrane</keyword>